<sequence length="172" mass="20451">MSKKITRKCSRCKIVKELCAKNFSQDKGRKFGFAYWCKPCARKANKKWTDNNPESNRARALRWKRNNPLKHKYKEYKHSAKRRGLVFPLTIKVFEDIIKEPCHFCGTKLAGGIDRKDNSQGYLIKNCLPCCQYCNRAKYTRSYEEFREWIDQLIHYQSMNIGTKSRTPNFYT</sequence>
<comment type="caution">
    <text evidence="1">The sequence shown here is derived from an EMBL/GenBank/DDBJ whole genome shotgun (WGS) entry which is preliminary data.</text>
</comment>
<dbReference type="Gene3D" id="3.30.40.220">
    <property type="match status" value="1"/>
</dbReference>
<gene>
    <name evidence="1" type="ORF">LCGC14_1326270</name>
</gene>
<protein>
    <submittedName>
        <fullName evidence="1">Uncharacterized protein</fullName>
    </submittedName>
</protein>
<evidence type="ECO:0000313" key="1">
    <source>
        <dbReference type="EMBL" id="KKM81786.1"/>
    </source>
</evidence>
<proteinExistence type="predicted"/>
<name>A0A0F9L3Y3_9ZZZZ</name>
<organism evidence="1">
    <name type="scientific">marine sediment metagenome</name>
    <dbReference type="NCBI Taxonomy" id="412755"/>
    <lineage>
        <taxon>unclassified sequences</taxon>
        <taxon>metagenomes</taxon>
        <taxon>ecological metagenomes</taxon>
    </lineage>
</organism>
<reference evidence="1" key="1">
    <citation type="journal article" date="2015" name="Nature">
        <title>Complex archaea that bridge the gap between prokaryotes and eukaryotes.</title>
        <authorList>
            <person name="Spang A."/>
            <person name="Saw J.H."/>
            <person name="Jorgensen S.L."/>
            <person name="Zaremba-Niedzwiedzka K."/>
            <person name="Martijn J."/>
            <person name="Lind A.E."/>
            <person name="van Eijk R."/>
            <person name="Schleper C."/>
            <person name="Guy L."/>
            <person name="Ettema T.J."/>
        </authorList>
    </citation>
    <scope>NUCLEOTIDE SEQUENCE</scope>
</reference>
<dbReference type="AlphaFoldDB" id="A0A0F9L3Y3"/>
<accession>A0A0F9L3Y3</accession>
<dbReference type="EMBL" id="LAZR01007964">
    <property type="protein sequence ID" value="KKM81786.1"/>
    <property type="molecule type" value="Genomic_DNA"/>
</dbReference>